<dbReference type="EMBL" id="AP022325">
    <property type="protein sequence ID" value="BBU47676.1"/>
    <property type="molecule type" value="Genomic_DNA"/>
</dbReference>
<name>A0A809SK61_9BACT</name>
<proteinExistence type="predicted"/>
<dbReference type="AlphaFoldDB" id="A0A809SK61"/>
<sequence>MQSMQNAQNSFWNNASLFQIRDRSSRQWIPGEPTFTAPTYRHLLADMWEISDVTEFNNFVQNKLPLYLENIRFREIITHSDANMVPQTGKDYYTELMLNETTTECIVRVKEEFLNYKREWEETKDLITEYSTNNSVRDGYLNQLNNAYNIEEI</sequence>
<dbReference type="RefSeq" id="WP_161553139.1">
    <property type="nucleotide sequence ID" value="NZ_AP022325.1"/>
</dbReference>
<evidence type="ECO:0000313" key="1">
    <source>
        <dbReference type="EMBL" id="BBU47676.1"/>
    </source>
</evidence>
<accession>A0A809SK61</accession>
<evidence type="ECO:0000313" key="2">
    <source>
        <dbReference type="Proteomes" id="UP000464317"/>
    </source>
</evidence>
<dbReference type="Proteomes" id="UP000464317">
    <property type="component" value="Chromosome"/>
</dbReference>
<gene>
    <name evidence="1" type="ORF">JPM2_3690</name>
</gene>
<organism evidence="1 2">
    <name type="scientific">Mycoplasmopsis felis</name>
    <dbReference type="NCBI Taxonomy" id="33923"/>
    <lineage>
        <taxon>Bacteria</taxon>
        <taxon>Bacillati</taxon>
        <taxon>Mycoplasmatota</taxon>
        <taxon>Mycoplasmoidales</taxon>
        <taxon>Metamycoplasmataceae</taxon>
        <taxon>Mycoplasmopsis</taxon>
    </lineage>
</organism>
<dbReference type="KEGG" id="mfel:JPM2_3690"/>
<keyword evidence="2" id="KW-1185">Reference proteome</keyword>
<reference evidence="1 2" key="1">
    <citation type="submission" date="2020-01" db="EMBL/GenBank/DDBJ databases">
        <title>Complete genome sequence of Mycoplasma felis strain Myco-2.</title>
        <authorList>
            <person name="Kinoshita Y."/>
            <person name="Niwa H."/>
            <person name="Uchida-Fujii E."/>
            <person name="Nukada T."/>
        </authorList>
    </citation>
    <scope>NUCLEOTIDE SEQUENCE [LARGE SCALE GENOMIC DNA]</scope>
    <source>
        <strain evidence="1 2">Myco-2</strain>
    </source>
</reference>
<protein>
    <submittedName>
        <fullName evidence="1">Uncharacterized protein</fullName>
    </submittedName>
</protein>